<evidence type="ECO:0000313" key="3">
    <source>
        <dbReference type="Proteomes" id="UP000009009"/>
    </source>
</evidence>
<dbReference type="AlphaFoldDB" id="H0H2M0"/>
<protein>
    <submittedName>
        <fullName evidence="2">YPR174C-like protein</fullName>
    </submittedName>
</protein>
<comment type="caution">
    <text evidence="2">The sequence shown here is derived from an EMBL/GenBank/DDBJ whole genome shotgun (WGS) entry which is preliminary data.</text>
</comment>
<name>H0H2M0_SACCK</name>
<dbReference type="EMBL" id="AGVY01000392">
    <property type="protein sequence ID" value="EHM99692.1"/>
    <property type="molecule type" value="Genomic_DNA"/>
</dbReference>
<accession>H0H2M0</accession>
<gene>
    <name evidence="2" type="ORF">VIN7_10595</name>
</gene>
<reference evidence="2 3" key="1">
    <citation type="journal article" date="2012" name="FEMS Yeast Res.">
        <title>The genome sequence of the wine yeast VIN7 reveals an allotriploid hybrid genome with Saccharomyces cerevisiae and Saccharomyces kudriavzevii origins.</title>
        <authorList>
            <person name="Borneman A.R."/>
            <person name="Desany B.A."/>
            <person name="Riches D."/>
            <person name="Affourtit J.P."/>
            <person name="Forgan A.H."/>
            <person name="Pretorius I.S."/>
            <person name="Egholm M."/>
            <person name="Chambers P.J."/>
        </authorList>
    </citation>
    <scope>NUCLEOTIDE SEQUENCE [LARGE SCALE GENOMIC DNA]</scope>
    <source>
        <strain evidence="2 3">VIN7</strain>
    </source>
</reference>
<sequence length="129" mass="14063">MPGTHRRGHVPKATRTSRKKRAQQHAFGFNIAKVISKIHARVWGVPAEGKEESSIISSSAASQDLRAFTMAGKVRPVTAATAICTKGTTICQGEMPPAAVGARRCKHRSKIPRVSQGHEKHRTRQPQAH</sequence>
<evidence type="ECO:0000313" key="2">
    <source>
        <dbReference type="EMBL" id="EHM99692.1"/>
    </source>
</evidence>
<keyword evidence="3" id="KW-1185">Reference proteome</keyword>
<organism evidence="2 3">
    <name type="scientific">Saccharomyces cerevisiae x Saccharomyces kudriavzevii (strain VIN7)</name>
    <name type="common">Yeast</name>
    <dbReference type="NCBI Taxonomy" id="1095631"/>
    <lineage>
        <taxon>Eukaryota</taxon>
        <taxon>Fungi</taxon>
        <taxon>Dikarya</taxon>
        <taxon>Ascomycota</taxon>
        <taxon>Saccharomycotina</taxon>
        <taxon>Saccharomycetes</taxon>
        <taxon>Saccharomycetales</taxon>
        <taxon>Saccharomycetaceae</taxon>
        <taxon>Saccharomyces</taxon>
    </lineage>
</organism>
<dbReference type="HOGENOM" id="CLU_1950057_0_0_1"/>
<feature type="region of interest" description="Disordered" evidence="1">
    <location>
        <begin position="98"/>
        <end position="129"/>
    </location>
</feature>
<feature type="region of interest" description="Disordered" evidence="1">
    <location>
        <begin position="1"/>
        <end position="24"/>
    </location>
</feature>
<feature type="compositionally biased region" description="Basic residues" evidence="1">
    <location>
        <begin position="119"/>
        <end position="129"/>
    </location>
</feature>
<evidence type="ECO:0000256" key="1">
    <source>
        <dbReference type="SAM" id="MobiDB-lite"/>
    </source>
</evidence>
<proteinExistence type="predicted"/>
<feature type="compositionally biased region" description="Basic residues" evidence="1">
    <location>
        <begin position="1"/>
        <end position="23"/>
    </location>
</feature>
<dbReference type="Proteomes" id="UP000009009">
    <property type="component" value="Unassembled WGS sequence"/>
</dbReference>